<evidence type="ECO:0000256" key="1">
    <source>
        <dbReference type="ARBA" id="ARBA00004196"/>
    </source>
</evidence>
<keyword evidence="9" id="KW-1185">Reference proteome</keyword>
<keyword evidence="4" id="KW-0410">Iron transport</keyword>
<accession>A0A6G8RTL1</accession>
<evidence type="ECO:0000256" key="4">
    <source>
        <dbReference type="ARBA" id="ARBA00022496"/>
    </source>
</evidence>
<dbReference type="KEGG" id="asha:G8E00_04460"/>
<evidence type="ECO:0000259" key="7">
    <source>
        <dbReference type="PROSITE" id="PS50983"/>
    </source>
</evidence>
<sequence>MKGNKLVISGLLLAVFNTAAYTAQFELKTDAKTIQLKQAPKNIAVYDLSVLDTLNALNIQAQIVPETTYQGHLAKYKNEKFIKAGTLFEPNLEKLKQAQPDLIFIGGRSAKNLDTLSQIAPTLNLSPDTTQYIPDLKQRTELLAQAFKREKIAKQKLNEVEKLQKSLKAKTQGKSAIMLFAVGDNFMPHAENDRFGFVYDLAGFKSVLPLTEKTTSTTRPEAGSPEALAQAKKNIDTLQKAIDQHPDYIIVLDRGAVNTQKYAAKDNILKHHVLSNAQAVKNKKVIFVNADAWYLTGAGLDNTIFMLNELSQAVQP</sequence>
<dbReference type="SUPFAM" id="SSF53807">
    <property type="entry name" value="Helical backbone' metal receptor"/>
    <property type="match status" value="1"/>
</dbReference>
<keyword evidence="4" id="KW-0406">Ion transport</keyword>
<evidence type="ECO:0000256" key="5">
    <source>
        <dbReference type="ARBA" id="ARBA00022729"/>
    </source>
</evidence>
<dbReference type="RefSeq" id="WP_166222202.1">
    <property type="nucleotide sequence ID" value="NZ_CP049801.1"/>
</dbReference>
<evidence type="ECO:0000313" key="9">
    <source>
        <dbReference type="Proteomes" id="UP000502297"/>
    </source>
</evidence>
<dbReference type="GO" id="GO:0030288">
    <property type="term" value="C:outer membrane-bounded periplasmic space"/>
    <property type="evidence" value="ECO:0007669"/>
    <property type="project" value="TreeGrafter"/>
</dbReference>
<evidence type="ECO:0000256" key="2">
    <source>
        <dbReference type="ARBA" id="ARBA00008814"/>
    </source>
</evidence>
<feature type="signal peptide" evidence="6">
    <location>
        <begin position="1"/>
        <end position="20"/>
    </location>
</feature>
<feature type="chain" id="PRO_5026072042" evidence="6">
    <location>
        <begin position="21"/>
        <end position="316"/>
    </location>
</feature>
<evidence type="ECO:0000256" key="3">
    <source>
        <dbReference type="ARBA" id="ARBA00022448"/>
    </source>
</evidence>
<gene>
    <name evidence="8" type="ORF">G8E00_04460</name>
</gene>
<dbReference type="InterPro" id="IPR051313">
    <property type="entry name" value="Bact_iron-sidero_bind"/>
</dbReference>
<keyword evidence="4" id="KW-0408">Iron</keyword>
<organism evidence="8 9">
    <name type="scientific">Acinetobacter shaoyimingii</name>
    <dbReference type="NCBI Taxonomy" id="2715164"/>
    <lineage>
        <taxon>Bacteria</taxon>
        <taxon>Pseudomonadati</taxon>
        <taxon>Pseudomonadota</taxon>
        <taxon>Gammaproteobacteria</taxon>
        <taxon>Moraxellales</taxon>
        <taxon>Moraxellaceae</taxon>
        <taxon>Acinetobacter</taxon>
    </lineage>
</organism>
<dbReference type="PROSITE" id="PS50983">
    <property type="entry name" value="FE_B12_PBP"/>
    <property type="match status" value="1"/>
</dbReference>
<dbReference type="Pfam" id="PF01497">
    <property type="entry name" value="Peripla_BP_2"/>
    <property type="match status" value="1"/>
</dbReference>
<dbReference type="EMBL" id="CP049801">
    <property type="protein sequence ID" value="QIO05266.1"/>
    <property type="molecule type" value="Genomic_DNA"/>
</dbReference>
<reference evidence="8 9" key="1">
    <citation type="submission" date="2020-03" db="EMBL/GenBank/DDBJ databases">
        <authorList>
            <person name="Zhu W."/>
        </authorList>
    </citation>
    <scope>NUCLEOTIDE SEQUENCE [LARGE SCALE GENOMIC DNA]</scope>
    <source>
        <strain evidence="8 9">323-1</strain>
    </source>
</reference>
<evidence type="ECO:0000313" key="8">
    <source>
        <dbReference type="EMBL" id="QIO05266.1"/>
    </source>
</evidence>
<dbReference type="PANTHER" id="PTHR30532">
    <property type="entry name" value="IRON III DICITRATE-BINDING PERIPLASMIC PROTEIN"/>
    <property type="match status" value="1"/>
</dbReference>
<keyword evidence="3" id="KW-0813">Transport</keyword>
<dbReference type="PANTHER" id="PTHR30532:SF28">
    <property type="entry name" value="PETROBACTIN-BINDING PROTEIN YCLQ"/>
    <property type="match status" value="1"/>
</dbReference>
<dbReference type="Gene3D" id="3.40.50.1980">
    <property type="entry name" value="Nitrogenase molybdenum iron protein domain"/>
    <property type="match status" value="2"/>
</dbReference>
<dbReference type="GO" id="GO:1901678">
    <property type="term" value="P:iron coordination entity transport"/>
    <property type="evidence" value="ECO:0007669"/>
    <property type="project" value="UniProtKB-ARBA"/>
</dbReference>
<keyword evidence="5 6" id="KW-0732">Signal</keyword>
<proteinExistence type="inferred from homology"/>
<comment type="subcellular location">
    <subcellularLocation>
        <location evidence="1">Cell envelope</location>
    </subcellularLocation>
</comment>
<dbReference type="Proteomes" id="UP000502297">
    <property type="component" value="Chromosome"/>
</dbReference>
<name>A0A6G8RTL1_9GAMM</name>
<feature type="domain" description="Fe/B12 periplasmic-binding" evidence="7">
    <location>
        <begin position="42"/>
        <end position="316"/>
    </location>
</feature>
<dbReference type="InterPro" id="IPR002491">
    <property type="entry name" value="ABC_transptr_periplasmic_BD"/>
</dbReference>
<dbReference type="AlphaFoldDB" id="A0A6G8RTL1"/>
<comment type="similarity">
    <text evidence="2">Belongs to the bacterial solute-binding protein 8 family.</text>
</comment>
<evidence type="ECO:0000256" key="6">
    <source>
        <dbReference type="SAM" id="SignalP"/>
    </source>
</evidence>
<protein>
    <submittedName>
        <fullName evidence="8">ABC transporter substrate-binding protein</fullName>
    </submittedName>
</protein>